<dbReference type="PANTHER" id="PTHR33178">
    <property type="match status" value="1"/>
</dbReference>
<accession>A0AAD6MU89</accession>
<evidence type="ECO:0000313" key="3">
    <source>
        <dbReference type="EMBL" id="KAJ5719288.1"/>
    </source>
</evidence>
<sequence length="179" mass="20041">MMLIEDMPGCVSVLWDHVSRSRNLGNPPNDTPLQFDFTTLSLLLLITIPPVSTDTPVLSTIALIIIGRMAIIHIVLFQFKPGIESFIINDTCKRMLELKENCIHPVSQKPYIEMSSGGIDNSPEGIQDGKTHAFVVEFSNAPDRDYYVHLDPVHQEFIKSLDGIMEKVQAIDYTPGVFN</sequence>
<dbReference type="EMBL" id="JAQJAN010000011">
    <property type="protein sequence ID" value="KAJ5719288.1"/>
    <property type="molecule type" value="Genomic_DNA"/>
</dbReference>
<evidence type="ECO:0000259" key="2">
    <source>
        <dbReference type="PROSITE" id="PS51502"/>
    </source>
</evidence>
<dbReference type="PROSITE" id="PS51502">
    <property type="entry name" value="S_R_A_B_BARREL"/>
    <property type="match status" value="1"/>
</dbReference>
<dbReference type="SMART" id="SM00886">
    <property type="entry name" value="Dabb"/>
    <property type="match status" value="1"/>
</dbReference>
<dbReference type="SUPFAM" id="SSF54909">
    <property type="entry name" value="Dimeric alpha+beta barrel"/>
    <property type="match status" value="1"/>
</dbReference>
<dbReference type="Pfam" id="PF07876">
    <property type="entry name" value="Dabb"/>
    <property type="match status" value="1"/>
</dbReference>
<keyword evidence="4" id="KW-1185">Reference proteome</keyword>
<reference evidence="3" key="1">
    <citation type="journal article" date="2023" name="IMA Fungus">
        <title>Comparative genomic study of the Penicillium genus elucidates a diverse pangenome and 15 lateral gene transfer events.</title>
        <authorList>
            <person name="Petersen C."/>
            <person name="Sorensen T."/>
            <person name="Nielsen M.R."/>
            <person name="Sondergaard T.E."/>
            <person name="Sorensen J.L."/>
            <person name="Fitzpatrick D.A."/>
            <person name="Frisvad J.C."/>
            <person name="Nielsen K.L."/>
        </authorList>
    </citation>
    <scope>NUCLEOTIDE SEQUENCE</scope>
    <source>
        <strain evidence="3">IBT 17514</strain>
    </source>
</reference>
<comment type="subunit">
    <text evidence="1">Homodimer.</text>
</comment>
<proteinExistence type="predicted"/>
<gene>
    <name evidence="3" type="ORF">N7493_007743</name>
</gene>
<dbReference type="InterPro" id="IPR011008">
    <property type="entry name" value="Dimeric_a/b-barrel"/>
</dbReference>
<dbReference type="Proteomes" id="UP001215712">
    <property type="component" value="Unassembled WGS sequence"/>
</dbReference>
<dbReference type="PANTHER" id="PTHR33178:SF10">
    <property type="entry name" value="STRESS-RESPONSE A_B BARREL DOMAIN-CONTAINING PROTEIN"/>
    <property type="match status" value="1"/>
</dbReference>
<dbReference type="AlphaFoldDB" id="A0AAD6MU89"/>
<protein>
    <recommendedName>
        <fullName evidence="2">Stress-response A/B barrel domain-containing protein</fullName>
    </recommendedName>
</protein>
<reference evidence="3" key="2">
    <citation type="submission" date="2023-01" db="EMBL/GenBank/DDBJ databases">
        <authorList>
            <person name="Petersen C."/>
        </authorList>
    </citation>
    <scope>NUCLEOTIDE SEQUENCE</scope>
    <source>
        <strain evidence="3">IBT 17514</strain>
    </source>
</reference>
<dbReference type="InterPro" id="IPR013097">
    <property type="entry name" value="Dabb"/>
</dbReference>
<evidence type="ECO:0000313" key="4">
    <source>
        <dbReference type="Proteomes" id="UP001215712"/>
    </source>
</evidence>
<dbReference type="InterPro" id="IPR044662">
    <property type="entry name" value="HS1/DABB1-like"/>
</dbReference>
<name>A0AAD6MU89_9EURO</name>
<organism evidence="3 4">
    <name type="scientific">Penicillium malachiteum</name>
    <dbReference type="NCBI Taxonomy" id="1324776"/>
    <lineage>
        <taxon>Eukaryota</taxon>
        <taxon>Fungi</taxon>
        <taxon>Dikarya</taxon>
        <taxon>Ascomycota</taxon>
        <taxon>Pezizomycotina</taxon>
        <taxon>Eurotiomycetes</taxon>
        <taxon>Eurotiomycetidae</taxon>
        <taxon>Eurotiales</taxon>
        <taxon>Aspergillaceae</taxon>
        <taxon>Penicillium</taxon>
    </lineage>
</organism>
<dbReference type="Gene3D" id="3.30.70.100">
    <property type="match status" value="1"/>
</dbReference>
<feature type="domain" description="Stress-response A/B barrel" evidence="2">
    <location>
        <begin position="71"/>
        <end position="173"/>
    </location>
</feature>
<comment type="caution">
    <text evidence="3">The sequence shown here is derived from an EMBL/GenBank/DDBJ whole genome shotgun (WGS) entry which is preliminary data.</text>
</comment>
<evidence type="ECO:0000256" key="1">
    <source>
        <dbReference type="ARBA" id="ARBA00011738"/>
    </source>
</evidence>